<evidence type="ECO:0000313" key="3">
    <source>
        <dbReference type="Proteomes" id="UP001469553"/>
    </source>
</evidence>
<keyword evidence="3" id="KW-1185">Reference proteome</keyword>
<proteinExistence type="predicted"/>
<sequence>MKTYCQQFNIWAAETTLLSVILAKVYVPPLAVADTACDVISSVVAQLQTQHPNAFVAISGEFNHARVLLAKHLIVLVGMMLSTQKFIVGDTFSHGIDVLSMWLAQCISVCSIKATSQSFFSFLTIFS</sequence>
<name>A0ABV0YK07_9TELE</name>
<feature type="chain" id="PRO_5045099458" evidence="1">
    <location>
        <begin position="34"/>
        <end position="127"/>
    </location>
</feature>
<dbReference type="Proteomes" id="UP001469553">
    <property type="component" value="Unassembled WGS sequence"/>
</dbReference>
<feature type="signal peptide" evidence="1">
    <location>
        <begin position="1"/>
        <end position="33"/>
    </location>
</feature>
<gene>
    <name evidence="2" type="ORF">AMECASPLE_037310</name>
</gene>
<reference evidence="2 3" key="1">
    <citation type="submission" date="2021-06" db="EMBL/GenBank/DDBJ databases">
        <authorList>
            <person name="Palmer J.M."/>
        </authorList>
    </citation>
    <scope>NUCLEOTIDE SEQUENCE [LARGE SCALE GENOMIC DNA]</scope>
    <source>
        <strain evidence="2 3">AS_MEX2019</strain>
        <tissue evidence="2">Muscle</tissue>
    </source>
</reference>
<organism evidence="2 3">
    <name type="scientific">Ameca splendens</name>
    <dbReference type="NCBI Taxonomy" id="208324"/>
    <lineage>
        <taxon>Eukaryota</taxon>
        <taxon>Metazoa</taxon>
        <taxon>Chordata</taxon>
        <taxon>Craniata</taxon>
        <taxon>Vertebrata</taxon>
        <taxon>Euteleostomi</taxon>
        <taxon>Actinopterygii</taxon>
        <taxon>Neopterygii</taxon>
        <taxon>Teleostei</taxon>
        <taxon>Neoteleostei</taxon>
        <taxon>Acanthomorphata</taxon>
        <taxon>Ovalentaria</taxon>
        <taxon>Atherinomorphae</taxon>
        <taxon>Cyprinodontiformes</taxon>
        <taxon>Goodeidae</taxon>
        <taxon>Ameca</taxon>
    </lineage>
</organism>
<protein>
    <submittedName>
        <fullName evidence="2">Uncharacterized protein</fullName>
    </submittedName>
</protein>
<keyword evidence="1" id="KW-0732">Signal</keyword>
<comment type="caution">
    <text evidence="2">The sequence shown here is derived from an EMBL/GenBank/DDBJ whole genome shotgun (WGS) entry which is preliminary data.</text>
</comment>
<evidence type="ECO:0000256" key="1">
    <source>
        <dbReference type="SAM" id="SignalP"/>
    </source>
</evidence>
<evidence type="ECO:0000313" key="2">
    <source>
        <dbReference type="EMBL" id="MEQ2293806.1"/>
    </source>
</evidence>
<dbReference type="EMBL" id="JAHRIP010034466">
    <property type="protein sequence ID" value="MEQ2293806.1"/>
    <property type="molecule type" value="Genomic_DNA"/>
</dbReference>
<accession>A0ABV0YK07</accession>